<dbReference type="InterPro" id="IPR014710">
    <property type="entry name" value="RmlC-like_jellyroll"/>
</dbReference>
<evidence type="ECO:0000313" key="3">
    <source>
        <dbReference type="Proteomes" id="UP001379533"/>
    </source>
</evidence>
<dbReference type="EMBL" id="CP089982">
    <property type="protein sequence ID" value="WXA94917.1"/>
    <property type="molecule type" value="Genomic_DNA"/>
</dbReference>
<reference evidence="2 3" key="1">
    <citation type="submission" date="2021-12" db="EMBL/GenBank/DDBJ databases">
        <title>Discovery of the Pendulisporaceae a myxobacterial family with distinct sporulation behavior and unique specialized metabolism.</title>
        <authorList>
            <person name="Garcia R."/>
            <person name="Popoff A."/>
            <person name="Bader C.D."/>
            <person name="Loehr J."/>
            <person name="Walesch S."/>
            <person name="Walt C."/>
            <person name="Boldt J."/>
            <person name="Bunk B."/>
            <person name="Haeckl F.J.F.P.J."/>
            <person name="Gunesch A.P."/>
            <person name="Birkelbach J."/>
            <person name="Nuebel U."/>
            <person name="Pietschmann T."/>
            <person name="Bach T."/>
            <person name="Mueller R."/>
        </authorList>
    </citation>
    <scope>NUCLEOTIDE SEQUENCE [LARGE SCALE GENOMIC DNA]</scope>
    <source>
        <strain evidence="2 3">MSr12523</strain>
    </source>
</reference>
<dbReference type="PANTHER" id="PTHR36440:SF1">
    <property type="entry name" value="PUTATIVE (AFU_ORTHOLOGUE AFUA_8G07350)-RELATED"/>
    <property type="match status" value="1"/>
</dbReference>
<keyword evidence="3" id="KW-1185">Reference proteome</keyword>
<dbReference type="Proteomes" id="UP001379533">
    <property type="component" value="Chromosome"/>
</dbReference>
<proteinExistence type="predicted"/>
<gene>
    <name evidence="2" type="ORF">LZC95_51905</name>
</gene>
<protein>
    <submittedName>
        <fullName evidence="2">Cupin domain-containing protein</fullName>
    </submittedName>
</protein>
<dbReference type="SUPFAM" id="SSF51182">
    <property type="entry name" value="RmlC-like cupins"/>
    <property type="match status" value="1"/>
</dbReference>
<name>A0ABZ2K8A7_9BACT</name>
<dbReference type="RefSeq" id="WP_394850931.1">
    <property type="nucleotide sequence ID" value="NZ_CP089982.1"/>
</dbReference>
<dbReference type="InterPro" id="IPR053146">
    <property type="entry name" value="QDO-like"/>
</dbReference>
<dbReference type="Pfam" id="PF07883">
    <property type="entry name" value="Cupin_2"/>
    <property type="match status" value="1"/>
</dbReference>
<accession>A0ABZ2K8A7</accession>
<feature type="domain" description="Cupin type-2" evidence="1">
    <location>
        <begin position="48"/>
        <end position="117"/>
    </location>
</feature>
<dbReference type="InterPro" id="IPR013096">
    <property type="entry name" value="Cupin_2"/>
</dbReference>
<dbReference type="PANTHER" id="PTHR36440">
    <property type="entry name" value="PUTATIVE (AFU_ORTHOLOGUE AFUA_8G07350)-RELATED"/>
    <property type="match status" value="1"/>
</dbReference>
<organism evidence="2 3">
    <name type="scientific">Pendulispora brunnea</name>
    <dbReference type="NCBI Taxonomy" id="2905690"/>
    <lineage>
        <taxon>Bacteria</taxon>
        <taxon>Pseudomonadati</taxon>
        <taxon>Myxococcota</taxon>
        <taxon>Myxococcia</taxon>
        <taxon>Myxococcales</taxon>
        <taxon>Sorangiineae</taxon>
        <taxon>Pendulisporaceae</taxon>
        <taxon>Pendulispora</taxon>
    </lineage>
</organism>
<evidence type="ECO:0000259" key="1">
    <source>
        <dbReference type="Pfam" id="PF07883"/>
    </source>
</evidence>
<evidence type="ECO:0000313" key="2">
    <source>
        <dbReference type="EMBL" id="WXA94917.1"/>
    </source>
</evidence>
<dbReference type="InterPro" id="IPR011051">
    <property type="entry name" value="RmlC_Cupin_sf"/>
</dbReference>
<sequence>MARMSLFTPIPNAVVVRAAEAEVVGRAPTKVQLLADSSATGGALSTVRVTLENGADGARPHHHTKSAEMFYVLDGSVQLLAGTNVVMATRGDLVVVPPRTAHAFAAARGKSADLLIVLAPAVERFEYFRHLARIAFGDEPPETLADLQQLYDNYFQDSPEWKAARA</sequence>
<dbReference type="Gene3D" id="2.60.120.10">
    <property type="entry name" value="Jelly Rolls"/>
    <property type="match status" value="1"/>
</dbReference>